<evidence type="ECO:0000313" key="7">
    <source>
        <dbReference type="Proteomes" id="UP000751190"/>
    </source>
</evidence>
<dbReference type="InterPro" id="IPR007014">
    <property type="entry name" value="FUN14"/>
</dbReference>
<comment type="subcellular location">
    <subcellularLocation>
        <location evidence="1">Membrane</location>
    </subcellularLocation>
</comment>
<dbReference type="PROSITE" id="PS00018">
    <property type="entry name" value="EF_HAND_1"/>
    <property type="match status" value="1"/>
</dbReference>
<dbReference type="AlphaFoldDB" id="A0A8J5XGT1"/>
<protein>
    <recommendedName>
        <fullName evidence="8">EF-hand domain-containing protein</fullName>
    </recommendedName>
</protein>
<dbReference type="OrthoDB" id="163794at2759"/>
<dbReference type="EMBL" id="JAGTXO010000031">
    <property type="protein sequence ID" value="KAG8460682.1"/>
    <property type="molecule type" value="Genomic_DNA"/>
</dbReference>
<keyword evidence="4" id="KW-1133">Transmembrane helix</keyword>
<proteinExistence type="inferred from homology"/>
<keyword evidence="5" id="KW-0472">Membrane</keyword>
<evidence type="ECO:0000256" key="5">
    <source>
        <dbReference type="ARBA" id="ARBA00023136"/>
    </source>
</evidence>
<evidence type="ECO:0008006" key="8">
    <source>
        <dbReference type="Google" id="ProtNLM"/>
    </source>
</evidence>
<reference evidence="6" key="1">
    <citation type="submission" date="2021-05" db="EMBL/GenBank/DDBJ databases">
        <title>The genome of the haptophyte Pavlova lutheri (Diacronema luteri, Pavlovales) - a model for lipid biosynthesis in eukaryotic algae.</title>
        <authorList>
            <person name="Hulatt C.J."/>
            <person name="Posewitz M.C."/>
        </authorList>
    </citation>
    <scope>NUCLEOTIDE SEQUENCE</scope>
    <source>
        <strain evidence="6">NIVA-4/92</strain>
    </source>
</reference>
<evidence type="ECO:0000256" key="1">
    <source>
        <dbReference type="ARBA" id="ARBA00004370"/>
    </source>
</evidence>
<dbReference type="PANTHER" id="PTHR21346:SF10">
    <property type="entry name" value="TRANSMEMBRANE PROTEIN"/>
    <property type="match status" value="1"/>
</dbReference>
<comment type="caution">
    <text evidence="6">The sequence shown here is derived from an EMBL/GenBank/DDBJ whole genome shotgun (WGS) entry which is preliminary data.</text>
</comment>
<sequence length="207" mass="21387">MLALALRQGVAVVRPRVPVGARAVPRLAHGVRTAARPAQPRDHTAAAAGGLACPSLLARVGGAFCAAVASTVASTVASLPLAECAPSSTLSADGVLDLFKAEYLTECGVGGFAGYAAGFALKRAAQVVIFTTGCLFIGMQVMANHGYVTVHWDKIDKDWRGRLDTDGDGRVTHKDMHGQYEQLVKVLESGVPGAAGFSAGFILGLRS</sequence>
<keyword evidence="3" id="KW-0812">Transmembrane</keyword>
<evidence type="ECO:0000256" key="3">
    <source>
        <dbReference type="ARBA" id="ARBA00022692"/>
    </source>
</evidence>
<dbReference type="GO" id="GO:0016020">
    <property type="term" value="C:membrane"/>
    <property type="evidence" value="ECO:0007669"/>
    <property type="project" value="UniProtKB-SubCell"/>
</dbReference>
<comment type="similarity">
    <text evidence="2">Belongs to the FUN14 family.</text>
</comment>
<dbReference type="Proteomes" id="UP000751190">
    <property type="component" value="Unassembled WGS sequence"/>
</dbReference>
<keyword evidence="7" id="KW-1185">Reference proteome</keyword>
<dbReference type="Pfam" id="PF04930">
    <property type="entry name" value="FUN14"/>
    <property type="match status" value="1"/>
</dbReference>
<dbReference type="OMA" id="RRNMCEY"/>
<organism evidence="6 7">
    <name type="scientific">Diacronema lutheri</name>
    <name type="common">Unicellular marine alga</name>
    <name type="synonym">Monochrysis lutheri</name>
    <dbReference type="NCBI Taxonomy" id="2081491"/>
    <lineage>
        <taxon>Eukaryota</taxon>
        <taxon>Haptista</taxon>
        <taxon>Haptophyta</taxon>
        <taxon>Pavlovophyceae</taxon>
        <taxon>Pavlovales</taxon>
        <taxon>Pavlovaceae</taxon>
        <taxon>Diacronema</taxon>
    </lineage>
</organism>
<dbReference type="PANTHER" id="PTHR21346">
    <property type="entry name" value="FUN14 DOMAIN CONTAINING"/>
    <property type="match status" value="1"/>
</dbReference>
<evidence type="ECO:0000313" key="6">
    <source>
        <dbReference type="EMBL" id="KAG8460682.1"/>
    </source>
</evidence>
<dbReference type="InterPro" id="IPR018247">
    <property type="entry name" value="EF_Hand_1_Ca_BS"/>
</dbReference>
<evidence type="ECO:0000256" key="4">
    <source>
        <dbReference type="ARBA" id="ARBA00022989"/>
    </source>
</evidence>
<gene>
    <name evidence="6" type="ORF">KFE25_011457</name>
</gene>
<accession>A0A8J5XGT1</accession>
<name>A0A8J5XGT1_DIALT</name>
<evidence type="ECO:0000256" key="2">
    <source>
        <dbReference type="ARBA" id="ARBA00009160"/>
    </source>
</evidence>